<reference evidence="2" key="2">
    <citation type="journal article" date="2015" name="Fish Shellfish Immunol.">
        <title>Early steps in the European eel (Anguilla anguilla)-Vibrio vulnificus interaction in the gills: Role of the RtxA13 toxin.</title>
        <authorList>
            <person name="Callol A."/>
            <person name="Pajuelo D."/>
            <person name="Ebbesson L."/>
            <person name="Teles M."/>
            <person name="MacKenzie S."/>
            <person name="Amaro C."/>
        </authorList>
    </citation>
    <scope>NUCLEOTIDE SEQUENCE</scope>
</reference>
<organism evidence="2">
    <name type="scientific">Anguilla anguilla</name>
    <name type="common">European freshwater eel</name>
    <name type="synonym">Muraena anguilla</name>
    <dbReference type="NCBI Taxonomy" id="7936"/>
    <lineage>
        <taxon>Eukaryota</taxon>
        <taxon>Metazoa</taxon>
        <taxon>Chordata</taxon>
        <taxon>Craniata</taxon>
        <taxon>Vertebrata</taxon>
        <taxon>Euteleostomi</taxon>
        <taxon>Actinopterygii</taxon>
        <taxon>Neopterygii</taxon>
        <taxon>Teleostei</taxon>
        <taxon>Anguilliformes</taxon>
        <taxon>Anguillidae</taxon>
        <taxon>Anguilla</taxon>
    </lineage>
</organism>
<dbReference type="EMBL" id="GBXM01015119">
    <property type="protein sequence ID" value="JAH93458.1"/>
    <property type="molecule type" value="Transcribed_RNA"/>
</dbReference>
<feature type="region of interest" description="Disordered" evidence="1">
    <location>
        <begin position="1"/>
        <end position="50"/>
    </location>
</feature>
<feature type="compositionally biased region" description="Basic and acidic residues" evidence="1">
    <location>
        <begin position="1"/>
        <end position="20"/>
    </location>
</feature>
<feature type="compositionally biased region" description="Polar residues" evidence="1">
    <location>
        <begin position="22"/>
        <end position="32"/>
    </location>
</feature>
<reference evidence="2" key="1">
    <citation type="submission" date="2014-11" db="EMBL/GenBank/DDBJ databases">
        <authorList>
            <person name="Amaro Gonzalez C."/>
        </authorList>
    </citation>
    <scope>NUCLEOTIDE SEQUENCE</scope>
</reference>
<accession>A0A0E9WVA6</accession>
<protein>
    <submittedName>
        <fullName evidence="2">Uncharacterized protein</fullName>
    </submittedName>
</protein>
<dbReference type="AlphaFoldDB" id="A0A0E9WVA6"/>
<name>A0A0E9WVA6_ANGAN</name>
<evidence type="ECO:0000313" key="2">
    <source>
        <dbReference type="EMBL" id="JAH93458.1"/>
    </source>
</evidence>
<proteinExistence type="predicted"/>
<evidence type="ECO:0000256" key="1">
    <source>
        <dbReference type="SAM" id="MobiDB-lite"/>
    </source>
</evidence>
<sequence length="50" mass="5718">MEKSENKLGFKVTKEKDGNGEKWQNQANSQKTRAVGSLDDGPSLRRRREL</sequence>